<name>A0A6J5LP10_9CAUD</name>
<organism evidence="1">
    <name type="scientific">uncultured Caudovirales phage</name>
    <dbReference type="NCBI Taxonomy" id="2100421"/>
    <lineage>
        <taxon>Viruses</taxon>
        <taxon>Duplodnaviria</taxon>
        <taxon>Heunggongvirae</taxon>
        <taxon>Uroviricota</taxon>
        <taxon>Caudoviricetes</taxon>
        <taxon>Peduoviridae</taxon>
        <taxon>Maltschvirus</taxon>
        <taxon>Maltschvirus maltsch</taxon>
    </lineage>
</organism>
<protein>
    <submittedName>
        <fullName evidence="1">Uncharacterized protein</fullName>
    </submittedName>
</protein>
<proteinExistence type="predicted"/>
<dbReference type="EMBL" id="LR796313">
    <property type="protein sequence ID" value="CAB4136304.1"/>
    <property type="molecule type" value="Genomic_DNA"/>
</dbReference>
<sequence>MNDLFETPEKLPIEIIDLMHEFSKINNSYTACKIMLKKCVKIGYTFDYDLDAIPYNLKKLENV</sequence>
<reference evidence="1" key="1">
    <citation type="submission" date="2020-04" db="EMBL/GenBank/DDBJ databases">
        <authorList>
            <person name="Chiriac C."/>
            <person name="Salcher M."/>
            <person name="Ghai R."/>
            <person name="Kavagutti S V."/>
        </authorList>
    </citation>
    <scope>NUCLEOTIDE SEQUENCE</scope>
</reference>
<gene>
    <name evidence="1" type="ORF">UFOVP299_43</name>
</gene>
<accession>A0A6J5LP10</accession>
<evidence type="ECO:0000313" key="1">
    <source>
        <dbReference type="EMBL" id="CAB4136304.1"/>
    </source>
</evidence>